<dbReference type="InterPro" id="IPR002413">
    <property type="entry name" value="V5_allergen-like"/>
</dbReference>
<dbReference type="SUPFAM" id="SSF55797">
    <property type="entry name" value="PR-1-like"/>
    <property type="match status" value="1"/>
</dbReference>
<name>A0AAD8EKL3_DIPPU</name>
<dbReference type="Proteomes" id="UP001233999">
    <property type="component" value="Unassembled WGS sequence"/>
</dbReference>
<evidence type="ECO:0000313" key="4">
    <source>
        <dbReference type="Proteomes" id="UP001233999"/>
    </source>
</evidence>
<dbReference type="SMART" id="SM00198">
    <property type="entry name" value="SCP"/>
    <property type="match status" value="1"/>
</dbReference>
<feature type="domain" description="SCP" evidence="2">
    <location>
        <begin position="49"/>
        <end position="213"/>
    </location>
</feature>
<comment type="caution">
    <text evidence="3">The sequence shown here is derived from an EMBL/GenBank/DDBJ whole genome shotgun (WGS) entry which is preliminary data.</text>
</comment>
<keyword evidence="1" id="KW-0732">Signal</keyword>
<keyword evidence="4" id="KW-1185">Reference proteome</keyword>
<dbReference type="Gene3D" id="3.40.33.10">
    <property type="entry name" value="CAP"/>
    <property type="match status" value="1"/>
</dbReference>
<dbReference type="CDD" id="cd05380">
    <property type="entry name" value="CAP_euk"/>
    <property type="match status" value="1"/>
</dbReference>
<dbReference type="InterPro" id="IPR014044">
    <property type="entry name" value="CAP_dom"/>
</dbReference>
<feature type="chain" id="PRO_5042046308" description="SCP domain-containing protein" evidence="1">
    <location>
        <begin position="17"/>
        <end position="236"/>
    </location>
</feature>
<dbReference type="InterPro" id="IPR001283">
    <property type="entry name" value="CRISP-related"/>
</dbReference>
<dbReference type="GO" id="GO:0005576">
    <property type="term" value="C:extracellular region"/>
    <property type="evidence" value="ECO:0007669"/>
    <property type="project" value="UniProtKB-SubCell"/>
</dbReference>
<reference evidence="3" key="1">
    <citation type="journal article" date="2023" name="IScience">
        <title>Live-bearing cockroach genome reveals convergent evolutionary mechanisms linked to viviparity in insects and beyond.</title>
        <authorList>
            <person name="Fouks B."/>
            <person name="Harrison M.C."/>
            <person name="Mikhailova A.A."/>
            <person name="Marchal E."/>
            <person name="English S."/>
            <person name="Carruthers M."/>
            <person name="Jennings E.C."/>
            <person name="Chiamaka E.L."/>
            <person name="Frigard R.A."/>
            <person name="Pippel M."/>
            <person name="Attardo G.M."/>
            <person name="Benoit J.B."/>
            <person name="Bornberg-Bauer E."/>
            <person name="Tobe S.S."/>
        </authorList>
    </citation>
    <scope>NUCLEOTIDE SEQUENCE</scope>
    <source>
        <strain evidence="3">Stay&amp;Tobe</strain>
    </source>
</reference>
<feature type="signal peptide" evidence="1">
    <location>
        <begin position="1"/>
        <end position="16"/>
    </location>
</feature>
<organism evidence="3 4">
    <name type="scientific">Diploptera punctata</name>
    <name type="common">Pacific beetle cockroach</name>
    <dbReference type="NCBI Taxonomy" id="6984"/>
    <lineage>
        <taxon>Eukaryota</taxon>
        <taxon>Metazoa</taxon>
        <taxon>Ecdysozoa</taxon>
        <taxon>Arthropoda</taxon>
        <taxon>Hexapoda</taxon>
        <taxon>Insecta</taxon>
        <taxon>Pterygota</taxon>
        <taxon>Neoptera</taxon>
        <taxon>Polyneoptera</taxon>
        <taxon>Dictyoptera</taxon>
        <taxon>Blattodea</taxon>
        <taxon>Blaberoidea</taxon>
        <taxon>Blaberidae</taxon>
        <taxon>Diplopterinae</taxon>
        <taxon>Diploptera</taxon>
    </lineage>
</organism>
<dbReference type="PRINTS" id="PR00837">
    <property type="entry name" value="V5TPXLIKE"/>
</dbReference>
<dbReference type="AlphaFoldDB" id="A0AAD8EKL3"/>
<sequence length="236" mass="25993">MKILFVLTCVVVSASAACKYSCSDHTMCIYPNIGPKCTNLKYSGVTKASDKQAVVDEHNRLRRIVAKGQETRGSPGPQPGAQNMKKMQWSDEIATVAQRWANQCSFGHDSCRNLDYYVGQNVYISYSRGIAETDTQDWKTVTQALYKSVSSFIQHETTYPSSSKYNSGTGHYTQIVWANTHLIGCGFSAWTSNDGWFNKYYVCNYGPGGNIISTSMYTTGSACGQCSNSCNDGLCV</sequence>
<reference evidence="3" key="2">
    <citation type="submission" date="2023-05" db="EMBL/GenBank/DDBJ databases">
        <authorList>
            <person name="Fouks B."/>
        </authorList>
    </citation>
    <scope>NUCLEOTIDE SEQUENCE</scope>
    <source>
        <strain evidence="3">Stay&amp;Tobe</strain>
        <tissue evidence="3">Testes</tissue>
    </source>
</reference>
<dbReference type="PANTHER" id="PTHR10334">
    <property type="entry name" value="CYSTEINE-RICH SECRETORY PROTEIN-RELATED"/>
    <property type="match status" value="1"/>
</dbReference>
<dbReference type="InterPro" id="IPR035940">
    <property type="entry name" value="CAP_sf"/>
</dbReference>
<dbReference type="PRINTS" id="PR00838">
    <property type="entry name" value="V5ALLERGEN"/>
</dbReference>
<accession>A0AAD8EKL3</accession>
<dbReference type="PROSITE" id="PS01010">
    <property type="entry name" value="CRISP_2"/>
    <property type="match status" value="1"/>
</dbReference>
<evidence type="ECO:0000256" key="1">
    <source>
        <dbReference type="SAM" id="SignalP"/>
    </source>
</evidence>
<protein>
    <recommendedName>
        <fullName evidence="2">SCP domain-containing protein</fullName>
    </recommendedName>
</protein>
<dbReference type="PROSITE" id="PS01009">
    <property type="entry name" value="CRISP_1"/>
    <property type="match status" value="1"/>
</dbReference>
<gene>
    <name evidence="3" type="ORF">L9F63_014761</name>
</gene>
<dbReference type="Pfam" id="PF00188">
    <property type="entry name" value="CAP"/>
    <property type="match status" value="1"/>
</dbReference>
<evidence type="ECO:0000313" key="3">
    <source>
        <dbReference type="EMBL" id="KAJ9593713.1"/>
    </source>
</evidence>
<dbReference type="PROSITE" id="PS51257">
    <property type="entry name" value="PROKAR_LIPOPROTEIN"/>
    <property type="match status" value="1"/>
</dbReference>
<evidence type="ECO:0000259" key="2">
    <source>
        <dbReference type="SMART" id="SM00198"/>
    </source>
</evidence>
<dbReference type="EMBL" id="JASPKZ010003413">
    <property type="protein sequence ID" value="KAJ9593713.1"/>
    <property type="molecule type" value="Genomic_DNA"/>
</dbReference>
<dbReference type="InterPro" id="IPR018244">
    <property type="entry name" value="Allrgn_V5/Tpx1_CS"/>
</dbReference>
<proteinExistence type="predicted"/>